<organism evidence="1 2">
    <name type="scientific">Verticillium nonalfalfae</name>
    <dbReference type="NCBI Taxonomy" id="1051616"/>
    <lineage>
        <taxon>Eukaryota</taxon>
        <taxon>Fungi</taxon>
        <taxon>Dikarya</taxon>
        <taxon>Ascomycota</taxon>
        <taxon>Pezizomycotina</taxon>
        <taxon>Sordariomycetes</taxon>
        <taxon>Hypocreomycetidae</taxon>
        <taxon>Glomerellales</taxon>
        <taxon>Plectosphaerellaceae</taxon>
        <taxon>Verticillium</taxon>
    </lineage>
</organism>
<keyword evidence="2" id="KW-1185">Reference proteome</keyword>
<dbReference type="AlphaFoldDB" id="A0A3M9XYF0"/>
<evidence type="ECO:0000313" key="1">
    <source>
        <dbReference type="EMBL" id="RNJ53024.1"/>
    </source>
</evidence>
<reference evidence="1 2" key="1">
    <citation type="submission" date="2018-10" db="EMBL/GenBank/DDBJ databases">
        <title>Genome sequence of Verticillium nonalfalfae VnAa140.</title>
        <authorList>
            <person name="Stajich J.E."/>
            <person name="Kasson M.T."/>
        </authorList>
    </citation>
    <scope>NUCLEOTIDE SEQUENCE [LARGE SCALE GENOMIC DNA]</scope>
    <source>
        <strain evidence="1 2">VnAa140</strain>
    </source>
</reference>
<dbReference type="GeneID" id="39606220"/>
<accession>A0A3M9XYF0</accession>
<dbReference type="Proteomes" id="UP000267145">
    <property type="component" value="Unassembled WGS sequence"/>
</dbReference>
<comment type="caution">
    <text evidence="1">The sequence shown here is derived from an EMBL/GenBank/DDBJ whole genome shotgun (WGS) entry which is preliminary data.</text>
</comment>
<dbReference type="EMBL" id="RBVV01000161">
    <property type="protein sequence ID" value="RNJ53024.1"/>
    <property type="molecule type" value="Genomic_DNA"/>
</dbReference>
<protein>
    <submittedName>
        <fullName evidence="1">Uncharacterized protein</fullName>
    </submittedName>
</protein>
<name>A0A3M9XYF0_9PEZI</name>
<proteinExistence type="predicted"/>
<dbReference type="RefSeq" id="XP_028491182.1">
    <property type="nucleotide sequence ID" value="XM_028636737.1"/>
</dbReference>
<evidence type="ECO:0000313" key="2">
    <source>
        <dbReference type="Proteomes" id="UP000267145"/>
    </source>
</evidence>
<sequence length="62" mass="6879">MAFVDGHLLHRPRDGLVDRSEIRMAFEGHGSLEIETILDDVALEISKPNLTAYGVEQGPDVF</sequence>
<gene>
    <name evidence="1" type="ORF">D7B24_002531</name>
</gene>